<organism evidence="2 3">
    <name type="scientific">Sphagnum troendelagicum</name>
    <dbReference type="NCBI Taxonomy" id="128251"/>
    <lineage>
        <taxon>Eukaryota</taxon>
        <taxon>Viridiplantae</taxon>
        <taxon>Streptophyta</taxon>
        <taxon>Embryophyta</taxon>
        <taxon>Bryophyta</taxon>
        <taxon>Sphagnophytina</taxon>
        <taxon>Sphagnopsida</taxon>
        <taxon>Sphagnales</taxon>
        <taxon>Sphagnaceae</taxon>
        <taxon>Sphagnum</taxon>
    </lineage>
</organism>
<gene>
    <name evidence="2" type="ORF">CSSPTR1EN2_LOCUS19541</name>
</gene>
<accession>A0ABP0USS9</accession>
<keyword evidence="3" id="KW-1185">Reference proteome</keyword>
<feature type="region of interest" description="Disordered" evidence="1">
    <location>
        <begin position="58"/>
        <end position="78"/>
    </location>
</feature>
<evidence type="ECO:0000256" key="1">
    <source>
        <dbReference type="SAM" id="MobiDB-lite"/>
    </source>
</evidence>
<protein>
    <submittedName>
        <fullName evidence="2">Uncharacterized protein</fullName>
    </submittedName>
</protein>
<evidence type="ECO:0000313" key="2">
    <source>
        <dbReference type="EMBL" id="CAK9229054.1"/>
    </source>
</evidence>
<reference evidence="2" key="1">
    <citation type="submission" date="2024-02" db="EMBL/GenBank/DDBJ databases">
        <authorList>
            <consortium name="ELIXIR-Norway"/>
            <consortium name="Elixir Norway"/>
        </authorList>
    </citation>
    <scope>NUCLEOTIDE SEQUENCE</scope>
</reference>
<evidence type="ECO:0000313" key="3">
    <source>
        <dbReference type="Proteomes" id="UP001497512"/>
    </source>
</evidence>
<proteinExistence type="predicted"/>
<sequence>MLNVCGKPYHIIANPILRRNDFTFGCFNQLVVVSLVACCHQVAEHECDAKTQSCVQTSDANDVHHPRGTTPRPAAVKSNGVKSLAADILDVVLAEARRKAGTPTGRSIDEL</sequence>
<name>A0ABP0USS9_9BRYO</name>
<dbReference type="Proteomes" id="UP001497512">
    <property type="component" value="Chromosome 6"/>
</dbReference>
<dbReference type="EMBL" id="OZ019898">
    <property type="protein sequence ID" value="CAK9229054.1"/>
    <property type="molecule type" value="Genomic_DNA"/>
</dbReference>